<dbReference type="GO" id="GO:0005634">
    <property type="term" value="C:nucleus"/>
    <property type="evidence" value="ECO:0007669"/>
    <property type="project" value="TreeGrafter"/>
</dbReference>
<dbReference type="GO" id="GO:0005663">
    <property type="term" value="C:DNA replication factor C complex"/>
    <property type="evidence" value="ECO:0007669"/>
    <property type="project" value="InterPro"/>
</dbReference>
<name>A0AAV0ZJZ4_VICFA</name>
<dbReference type="GO" id="GO:0005524">
    <property type="term" value="F:ATP binding"/>
    <property type="evidence" value="ECO:0007669"/>
    <property type="project" value="InterPro"/>
</dbReference>
<organism evidence="3 4">
    <name type="scientific">Vicia faba</name>
    <name type="common">Broad bean</name>
    <name type="synonym">Faba vulgaris</name>
    <dbReference type="NCBI Taxonomy" id="3906"/>
    <lineage>
        <taxon>Eukaryota</taxon>
        <taxon>Viridiplantae</taxon>
        <taxon>Streptophyta</taxon>
        <taxon>Embryophyta</taxon>
        <taxon>Tracheophyta</taxon>
        <taxon>Spermatophyta</taxon>
        <taxon>Magnoliopsida</taxon>
        <taxon>eudicotyledons</taxon>
        <taxon>Gunneridae</taxon>
        <taxon>Pentapetalae</taxon>
        <taxon>rosids</taxon>
        <taxon>fabids</taxon>
        <taxon>Fabales</taxon>
        <taxon>Fabaceae</taxon>
        <taxon>Papilionoideae</taxon>
        <taxon>50 kb inversion clade</taxon>
        <taxon>NPAAA clade</taxon>
        <taxon>Hologalegina</taxon>
        <taxon>IRL clade</taxon>
        <taxon>Fabeae</taxon>
        <taxon>Vicia</taxon>
    </lineage>
</organism>
<dbReference type="InterPro" id="IPR013725">
    <property type="entry name" value="DNA_replication_fac_RFC1_C"/>
</dbReference>
<dbReference type="Pfam" id="PF08519">
    <property type="entry name" value="RFC1"/>
    <property type="match status" value="1"/>
</dbReference>
<dbReference type="SUPFAM" id="SSF48019">
    <property type="entry name" value="post-AAA+ oligomerization domain-like"/>
    <property type="match status" value="1"/>
</dbReference>
<evidence type="ECO:0000259" key="2">
    <source>
        <dbReference type="Pfam" id="PF08519"/>
    </source>
</evidence>
<dbReference type="PANTHER" id="PTHR23389:SF6">
    <property type="entry name" value="REPLICATION FACTOR C SUBUNIT 1"/>
    <property type="match status" value="1"/>
</dbReference>
<proteinExistence type="predicted"/>
<dbReference type="InterPro" id="IPR008921">
    <property type="entry name" value="DNA_pol3_clamp-load_cplx_C"/>
</dbReference>
<feature type="domain" description="DNA replication factor RFC1 C-terminal" evidence="2">
    <location>
        <begin position="11"/>
        <end position="119"/>
    </location>
</feature>
<dbReference type="GO" id="GO:0006260">
    <property type="term" value="P:DNA replication"/>
    <property type="evidence" value="ECO:0007669"/>
    <property type="project" value="UniProtKB-KW"/>
</dbReference>
<dbReference type="GO" id="GO:0003677">
    <property type="term" value="F:DNA binding"/>
    <property type="evidence" value="ECO:0007669"/>
    <property type="project" value="InterPro"/>
</dbReference>
<dbReference type="PANTHER" id="PTHR23389">
    <property type="entry name" value="CHROMOSOME TRANSMISSION FIDELITY FACTOR 18"/>
    <property type="match status" value="1"/>
</dbReference>
<dbReference type="AlphaFoldDB" id="A0AAV0ZJZ4"/>
<dbReference type="EMBL" id="OX451737">
    <property type="protein sequence ID" value="CAI8597878.1"/>
    <property type="molecule type" value="Genomic_DNA"/>
</dbReference>
<reference evidence="3 4" key="1">
    <citation type="submission" date="2023-01" db="EMBL/GenBank/DDBJ databases">
        <authorList>
            <person name="Kreplak J."/>
        </authorList>
    </citation>
    <scope>NUCLEOTIDE SEQUENCE [LARGE SCALE GENOMIC DNA]</scope>
</reference>
<sequence>MQLIARVAESIADGDIVNVQIRRYRQWQLSQTSSLASCILPASLLHGPREILEQGERIFNRFGGWLGKNSTRSKNMRLMDDLHVHILASHESSSGRDTIRLEYLTLLLKKLTEPIEVNSSNCLKSDRSSCN</sequence>
<dbReference type="Gene3D" id="1.20.272.10">
    <property type="match status" value="1"/>
</dbReference>
<keyword evidence="4" id="KW-1185">Reference proteome</keyword>
<keyword evidence="1" id="KW-0235">DNA replication</keyword>
<accession>A0AAV0ZJZ4</accession>
<dbReference type="GO" id="GO:0003689">
    <property type="term" value="F:DNA clamp loader activity"/>
    <property type="evidence" value="ECO:0007669"/>
    <property type="project" value="InterPro"/>
</dbReference>
<dbReference type="Proteomes" id="UP001157006">
    <property type="component" value="Chromosome 2"/>
</dbReference>
<evidence type="ECO:0000313" key="3">
    <source>
        <dbReference type="EMBL" id="CAI8597878.1"/>
    </source>
</evidence>
<evidence type="ECO:0000313" key="4">
    <source>
        <dbReference type="Proteomes" id="UP001157006"/>
    </source>
</evidence>
<gene>
    <name evidence="3" type="ORF">VFH_II102000</name>
</gene>
<evidence type="ECO:0000256" key="1">
    <source>
        <dbReference type="ARBA" id="ARBA00022705"/>
    </source>
</evidence>
<protein>
    <recommendedName>
        <fullName evidence="2">DNA replication factor RFC1 C-terminal domain-containing protein</fullName>
    </recommendedName>
</protein>